<sequence length="72" mass="7672">MTTRPECRATIEGCVSTGVAIFAKVCFGHPSPSKQQKLHATVYASGASTVLRTLRNHLFAALHNSLSDSTPT</sequence>
<dbReference type="RefSeq" id="WP_174673609.1">
    <property type="nucleotide sequence ID" value="NZ_CP054491.1"/>
</dbReference>
<dbReference type="KEGG" id="rev:HUE57_17285"/>
<evidence type="ECO:0000313" key="1">
    <source>
        <dbReference type="EMBL" id="QKQ27842.1"/>
    </source>
</evidence>
<dbReference type="Proteomes" id="UP000509658">
    <property type="component" value="Chromosome"/>
</dbReference>
<evidence type="ECO:0000313" key="2">
    <source>
        <dbReference type="Proteomes" id="UP000509658"/>
    </source>
</evidence>
<name>A0A6N0HZQ4_9GAMM</name>
<keyword evidence="2" id="KW-1185">Reference proteome</keyword>
<proteinExistence type="predicted"/>
<gene>
    <name evidence="1" type="ORF">HUE57_17285</name>
</gene>
<organism evidence="1 2">
    <name type="scientific">Candidatus Reidiella endopervernicosa</name>
    <dbReference type="NCBI Taxonomy" id="2738883"/>
    <lineage>
        <taxon>Bacteria</taxon>
        <taxon>Pseudomonadati</taxon>
        <taxon>Pseudomonadota</taxon>
        <taxon>Gammaproteobacteria</taxon>
        <taxon>Candidatus Reidiella</taxon>
    </lineage>
</organism>
<dbReference type="EMBL" id="CP054491">
    <property type="protein sequence ID" value="QKQ27842.1"/>
    <property type="molecule type" value="Genomic_DNA"/>
</dbReference>
<reference evidence="1 2" key="1">
    <citation type="submission" date="2020-05" db="EMBL/GenBank/DDBJ databases">
        <title>Horizontal transmission and recombination maintain forever young bacterial symbiont genomes.</title>
        <authorList>
            <person name="Russell S.L."/>
            <person name="Pepper-Tunick E."/>
            <person name="Svedberg J."/>
            <person name="Byrne A."/>
            <person name="Ruelas Castillo J."/>
            <person name="Vollmers C."/>
            <person name="Beinart R.A."/>
            <person name="Corbett-Detig R."/>
        </authorList>
    </citation>
    <scope>NUCLEOTIDE SEQUENCE [LARGE SCALE GENOMIC DNA]</scope>
    <source>
        <strain evidence="1">Santa_Monica_outfall</strain>
    </source>
</reference>
<dbReference type="AlphaFoldDB" id="A0A6N0HZQ4"/>
<protein>
    <submittedName>
        <fullName evidence="1">Uncharacterized protein</fullName>
    </submittedName>
</protein>
<accession>A0A6N0HZQ4</accession>